<dbReference type="InterPro" id="IPR039424">
    <property type="entry name" value="SBP_5"/>
</dbReference>
<evidence type="ECO:0000313" key="2">
    <source>
        <dbReference type="EMBL" id="RLE07070.1"/>
    </source>
</evidence>
<gene>
    <name evidence="2" type="ORF">DRJ00_08750</name>
</gene>
<proteinExistence type="predicted"/>
<dbReference type="EMBL" id="QMPZ01000199">
    <property type="protein sequence ID" value="RLE07070.1"/>
    <property type="molecule type" value="Genomic_DNA"/>
</dbReference>
<dbReference type="GO" id="GO:1904680">
    <property type="term" value="F:peptide transmembrane transporter activity"/>
    <property type="evidence" value="ECO:0007669"/>
    <property type="project" value="TreeGrafter"/>
</dbReference>
<dbReference type="Gene3D" id="3.10.105.10">
    <property type="entry name" value="Dipeptide-binding Protein, Domain 3"/>
    <property type="match status" value="1"/>
</dbReference>
<dbReference type="PANTHER" id="PTHR30290">
    <property type="entry name" value="PERIPLASMIC BINDING COMPONENT OF ABC TRANSPORTER"/>
    <property type="match status" value="1"/>
</dbReference>
<dbReference type="Proteomes" id="UP000279422">
    <property type="component" value="Unassembled WGS sequence"/>
</dbReference>
<dbReference type="SUPFAM" id="SSF53850">
    <property type="entry name" value="Periplasmic binding protein-like II"/>
    <property type="match status" value="1"/>
</dbReference>
<sequence length="463" mass="54151">KLGTLKKIDDYTIKFSFSEPYPTILEELVWYNCGLPKHYLKQFHPKYTSIDKIKKMMKERGFNLWINLFSDRTNWLNNPGCPQIDAWIPQNTIDRPVQVFERNPYYWKIDTKGNQLPYLDYIKRTLVSDTEVLLLKATAGEVSLQSRRIRGLPNYTLVMQNRKTGDYRVIRCLSLGKNFGTIYFNFHSKDPVLRKLFRDRRFRIALSIAINREEISGVLYSGFAVPSQALCAKGSPWYEETFAKLYTEYDPKKANALLDEIGLKWDKNHEYRLRPDGKRLRLINLVNLSWPAENVDIQQIIKENWKKIGVEVAIKPVMRDLWSTRVSGAEHEIASYQMRMGSCGFSPLRSEYVFPKSPQIHWCPMWGRWFATNGKAGEEPPEEVKKLMEIYNKALKTVSSRERIALLKQAVRMFAENLWVIGVVQEAPQAEFCIVKNNFRNVPEPLPYGVTPWCHTAQFFIRK</sequence>
<comment type="caution">
    <text evidence="2">The sequence shown here is derived from an EMBL/GenBank/DDBJ whole genome shotgun (WGS) entry which is preliminary data.</text>
</comment>
<dbReference type="PANTHER" id="PTHR30290:SF62">
    <property type="entry name" value="OLIGOPEPTIDE ABC TRANSPORTER, PERIPLASMIC OLIGOPEPTIDE-BINDING PROTEIN"/>
    <property type="match status" value="1"/>
</dbReference>
<dbReference type="InterPro" id="IPR000914">
    <property type="entry name" value="SBP_5_dom"/>
</dbReference>
<protein>
    <submittedName>
        <fullName evidence="2">ABC transporter substrate-binding protein</fullName>
    </submittedName>
</protein>
<accession>A0A497E1G0</accession>
<dbReference type="Gene3D" id="3.40.190.10">
    <property type="entry name" value="Periplasmic binding protein-like II"/>
    <property type="match status" value="1"/>
</dbReference>
<dbReference type="GO" id="GO:0015833">
    <property type="term" value="P:peptide transport"/>
    <property type="evidence" value="ECO:0007669"/>
    <property type="project" value="TreeGrafter"/>
</dbReference>
<feature type="non-terminal residue" evidence="2">
    <location>
        <position position="1"/>
    </location>
</feature>
<reference evidence="2 3" key="1">
    <citation type="submission" date="2018-06" db="EMBL/GenBank/DDBJ databases">
        <title>Extensive metabolic versatility and redundancy in microbially diverse, dynamic hydrothermal sediments.</title>
        <authorList>
            <person name="Dombrowski N."/>
            <person name="Teske A."/>
            <person name="Baker B.J."/>
        </authorList>
    </citation>
    <scope>NUCLEOTIDE SEQUENCE [LARGE SCALE GENOMIC DNA]</scope>
    <source>
        <strain evidence="2">B47_G16</strain>
    </source>
</reference>
<evidence type="ECO:0000259" key="1">
    <source>
        <dbReference type="Pfam" id="PF00496"/>
    </source>
</evidence>
<evidence type="ECO:0000313" key="3">
    <source>
        <dbReference type="Proteomes" id="UP000279422"/>
    </source>
</evidence>
<feature type="domain" description="Solute-binding protein family 5" evidence="1">
    <location>
        <begin position="5"/>
        <end position="335"/>
    </location>
</feature>
<organism evidence="2 3">
    <name type="scientific">Aerophobetes bacterium</name>
    <dbReference type="NCBI Taxonomy" id="2030807"/>
    <lineage>
        <taxon>Bacteria</taxon>
        <taxon>Candidatus Aerophobota</taxon>
    </lineage>
</organism>
<name>A0A497E1G0_UNCAE</name>
<dbReference type="Pfam" id="PF00496">
    <property type="entry name" value="SBP_bac_5"/>
    <property type="match status" value="1"/>
</dbReference>
<dbReference type="AlphaFoldDB" id="A0A497E1G0"/>